<feature type="compositionally biased region" description="Basic residues" evidence="1">
    <location>
        <begin position="121"/>
        <end position="130"/>
    </location>
</feature>
<dbReference type="AlphaFoldDB" id="A0A9Q0K942"/>
<evidence type="ECO:0000313" key="2">
    <source>
        <dbReference type="EMBL" id="KAJ4966144.1"/>
    </source>
</evidence>
<proteinExistence type="predicted"/>
<evidence type="ECO:0000313" key="3">
    <source>
        <dbReference type="Proteomes" id="UP001141806"/>
    </source>
</evidence>
<feature type="region of interest" description="Disordered" evidence="1">
    <location>
        <begin position="67"/>
        <end position="130"/>
    </location>
</feature>
<organism evidence="2 3">
    <name type="scientific">Protea cynaroides</name>
    <dbReference type="NCBI Taxonomy" id="273540"/>
    <lineage>
        <taxon>Eukaryota</taxon>
        <taxon>Viridiplantae</taxon>
        <taxon>Streptophyta</taxon>
        <taxon>Embryophyta</taxon>
        <taxon>Tracheophyta</taxon>
        <taxon>Spermatophyta</taxon>
        <taxon>Magnoliopsida</taxon>
        <taxon>Proteales</taxon>
        <taxon>Proteaceae</taxon>
        <taxon>Protea</taxon>
    </lineage>
</organism>
<gene>
    <name evidence="2" type="ORF">NE237_017993</name>
</gene>
<accession>A0A9Q0K942</accession>
<sequence length="130" mass="14867">MRVVLWNCREGDGIEVGTEKEGWEGGWVCGKEEVGYCKRKRLPLRGKERRAVAGYCKKSRVTARAGGKFPSSLTRLNRLSGEKNEGIRDRREKGRERDEADRSSDECLKVRERWSPATANRGKKGKNKNR</sequence>
<evidence type="ECO:0000256" key="1">
    <source>
        <dbReference type="SAM" id="MobiDB-lite"/>
    </source>
</evidence>
<dbReference type="EMBL" id="JAMYWD010000007">
    <property type="protein sequence ID" value="KAJ4966144.1"/>
    <property type="molecule type" value="Genomic_DNA"/>
</dbReference>
<name>A0A9Q0K942_9MAGN</name>
<comment type="caution">
    <text evidence="2">The sequence shown here is derived from an EMBL/GenBank/DDBJ whole genome shotgun (WGS) entry which is preliminary data.</text>
</comment>
<feature type="compositionally biased region" description="Basic and acidic residues" evidence="1">
    <location>
        <begin position="80"/>
        <end position="114"/>
    </location>
</feature>
<reference evidence="2" key="1">
    <citation type="journal article" date="2023" name="Plant J.">
        <title>The genome of the king protea, Protea cynaroides.</title>
        <authorList>
            <person name="Chang J."/>
            <person name="Duong T.A."/>
            <person name="Schoeman C."/>
            <person name="Ma X."/>
            <person name="Roodt D."/>
            <person name="Barker N."/>
            <person name="Li Z."/>
            <person name="Van de Peer Y."/>
            <person name="Mizrachi E."/>
        </authorList>
    </citation>
    <scope>NUCLEOTIDE SEQUENCE</scope>
    <source>
        <tissue evidence="2">Young leaves</tissue>
    </source>
</reference>
<dbReference type="Proteomes" id="UP001141806">
    <property type="component" value="Unassembled WGS sequence"/>
</dbReference>
<keyword evidence="3" id="KW-1185">Reference proteome</keyword>
<protein>
    <submittedName>
        <fullName evidence="2">Uncharacterized protein</fullName>
    </submittedName>
</protein>